<reference evidence="1 2" key="1">
    <citation type="journal article" date="2020" name="Nat. Commun.">
        <title>Donkey genomes provide new insights into domestication and selection for coat color.</title>
        <authorList>
            <person name="Wang"/>
            <person name="C."/>
            <person name="Li"/>
            <person name="H."/>
            <person name="Guo"/>
            <person name="Y."/>
            <person name="Huang"/>
            <person name="J."/>
            <person name="Sun"/>
            <person name="Y."/>
            <person name="Min"/>
            <person name="J."/>
            <person name="Wang"/>
            <person name="J."/>
            <person name="Fang"/>
            <person name="X."/>
            <person name="Zhao"/>
            <person name="Z."/>
            <person name="Wang"/>
            <person name="S."/>
            <person name="Zhang"/>
            <person name="Y."/>
            <person name="Liu"/>
            <person name="Q."/>
            <person name="Jiang"/>
            <person name="Q."/>
            <person name="Wang"/>
            <person name="X."/>
            <person name="Guo"/>
            <person name="Y."/>
            <person name="Yang"/>
            <person name="C."/>
            <person name="Wang"/>
            <person name="Y."/>
            <person name="Tian"/>
            <person name="F."/>
            <person name="Zhuang"/>
            <person name="G."/>
            <person name="Fan"/>
            <person name="Y."/>
            <person name="Gao"/>
            <person name="Q."/>
            <person name="Li"/>
            <person name="Y."/>
            <person name="Ju"/>
            <person name="Z."/>
            <person name="Li"/>
            <person name="J."/>
            <person name="Li"/>
            <person name="R."/>
            <person name="Hou"/>
            <person name="M."/>
            <person name="Yang"/>
            <person name="G."/>
            <person name="Liu"/>
            <person name="G."/>
            <person name="Liu"/>
            <person name="W."/>
            <person name="Guo"/>
            <person name="J."/>
            <person name="Pan"/>
            <person name="S."/>
            <person name="Fan"/>
            <person name="G."/>
            <person name="Zhang"/>
            <person name="W."/>
            <person name="Zhang"/>
            <person name="R."/>
            <person name="Yu"/>
            <person name="J."/>
            <person name="Zhang"/>
            <person name="X."/>
            <person name="Yin"/>
            <person name="Q."/>
            <person name="Ji"/>
            <person name="C."/>
            <person name="Jin"/>
            <person name="Y."/>
            <person name="Yue"/>
            <person name="G."/>
            <person name="Liu"/>
            <person name="M."/>
            <person name="Xu"/>
            <person name="J."/>
            <person name="Liu"/>
            <person name="S."/>
            <person name="Jordana"/>
            <person name="J."/>
            <person name="Noce"/>
            <person name="A."/>
            <person name="Amills"/>
            <person name="M."/>
            <person name="Wu"/>
            <person name="D.D."/>
            <person name="Li"/>
            <person name="S."/>
            <person name="Zhou"/>
            <person name="X. and Zhong"/>
            <person name="J."/>
        </authorList>
    </citation>
    <scope>NUCLEOTIDE SEQUENCE [LARGE SCALE GENOMIC DNA]</scope>
</reference>
<evidence type="ECO:0000313" key="2">
    <source>
        <dbReference type="Proteomes" id="UP000694387"/>
    </source>
</evidence>
<keyword evidence="2" id="KW-1185">Reference proteome</keyword>
<proteinExistence type="predicted"/>
<dbReference type="Proteomes" id="UP000694387">
    <property type="component" value="Chromosome 28"/>
</dbReference>
<dbReference type="AlphaFoldDB" id="A0A8C4LUU4"/>
<protein>
    <submittedName>
        <fullName evidence="1">Uncharacterized protein</fullName>
    </submittedName>
</protein>
<accession>A0A8C4LUU4</accession>
<evidence type="ECO:0000313" key="1">
    <source>
        <dbReference type="Ensembl" id="ENSEASP00005015588.2"/>
    </source>
</evidence>
<reference evidence="1" key="2">
    <citation type="submission" date="2025-08" db="UniProtKB">
        <authorList>
            <consortium name="Ensembl"/>
        </authorList>
    </citation>
    <scope>IDENTIFICATION</scope>
</reference>
<organism evidence="1 2">
    <name type="scientific">Equus asinus</name>
    <name type="common">Donkey</name>
    <name type="synonym">Equus africanus asinus</name>
    <dbReference type="NCBI Taxonomy" id="9793"/>
    <lineage>
        <taxon>Eukaryota</taxon>
        <taxon>Metazoa</taxon>
        <taxon>Chordata</taxon>
        <taxon>Craniata</taxon>
        <taxon>Vertebrata</taxon>
        <taxon>Euteleostomi</taxon>
        <taxon>Mammalia</taxon>
        <taxon>Eutheria</taxon>
        <taxon>Laurasiatheria</taxon>
        <taxon>Perissodactyla</taxon>
        <taxon>Equidae</taxon>
        <taxon>Equus</taxon>
    </lineage>
</organism>
<dbReference type="GeneTree" id="ENSGT00910000148818"/>
<name>A0A8C4LUU4_EQUAS</name>
<reference evidence="1" key="3">
    <citation type="submission" date="2025-09" db="UniProtKB">
        <authorList>
            <consortium name="Ensembl"/>
        </authorList>
    </citation>
    <scope>IDENTIFICATION</scope>
</reference>
<dbReference type="Ensembl" id="ENSEAST00005016959.2">
    <property type="protein sequence ID" value="ENSEASP00005015588.2"/>
    <property type="gene ID" value="ENSEASG00005010867.2"/>
</dbReference>
<sequence length="78" mass="9128">GCERRMVWVLKATLLPPEREELERPEKTSLKQHYKKNTVFEHVCNFLFFWKCIINQKQGRTDVEGGVSSLLEMGAECN</sequence>